<dbReference type="CDD" id="cd03768">
    <property type="entry name" value="SR_ResInv"/>
    <property type="match status" value="1"/>
</dbReference>
<dbReference type="PROSITE" id="PS51736">
    <property type="entry name" value="RECOMBINASES_3"/>
    <property type="match status" value="1"/>
</dbReference>
<dbReference type="GO" id="GO:0000150">
    <property type="term" value="F:DNA strand exchange activity"/>
    <property type="evidence" value="ECO:0007669"/>
    <property type="project" value="InterPro"/>
</dbReference>
<proteinExistence type="inferred from homology"/>
<dbReference type="GO" id="GO:0003677">
    <property type="term" value="F:DNA binding"/>
    <property type="evidence" value="ECO:0007669"/>
    <property type="project" value="InterPro"/>
</dbReference>
<evidence type="ECO:0000313" key="4">
    <source>
        <dbReference type="Proteomes" id="UP000824232"/>
    </source>
</evidence>
<reference evidence="3" key="2">
    <citation type="journal article" date="2021" name="PeerJ">
        <title>Extensive microbial diversity within the chicken gut microbiome revealed by metagenomics and culture.</title>
        <authorList>
            <person name="Gilroy R."/>
            <person name="Ravi A."/>
            <person name="Getino M."/>
            <person name="Pursley I."/>
            <person name="Horton D.L."/>
            <person name="Alikhan N.F."/>
            <person name="Baker D."/>
            <person name="Gharbi K."/>
            <person name="Hall N."/>
            <person name="Watson M."/>
            <person name="Adriaenssens E.M."/>
            <person name="Foster-Nyarko E."/>
            <person name="Jarju S."/>
            <person name="Secka A."/>
            <person name="Antonio M."/>
            <person name="Oren A."/>
            <person name="Chaudhuri R.R."/>
            <person name="La Ragione R."/>
            <person name="Hildebrand F."/>
            <person name="Pallen M.J."/>
        </authorList>
    </citation>
    <scope>NUCLEOTIDE SEQUENCE</scope>
    <source>
        <strain evidence="3">CHK184-20233</strain>
    </source>
</reference>
<name>A0A9D1DUF6_9FIRM</name>
<comment type="similarity">
    <text evidence="1">Belongs to the site-specific recombinase resolvase family.</text>
</comment>
<dbReference type="Pfam" id="PF00239">
    <property type="entry name" value="Resolvase"/>
    <property type="match status" value="1"/>
</dbReference>
<dbReference type="InterPro" id="IPR050639">
    <property type="entry name" value="SSR_resolvase"/>
</dbReference>
<dbReference type="PANTHER" id="PTHR30461:SF26">
    <property type="entry name" value="RESOLVASE HOMOLOG YNEB"/>
    <property type="match status" value="1"/>
</dbReference>
<evidence type="ECO:0000313" key="3">
    <source>
        <dbReference type="EMBL" id="HIR59262.1"/>
    </source>
</evidence>
<feature type="domain" description="Resolvase/invertase-type recombinase catalytic" evidence="2">
    <location>
        <begin position="4"/>
        <end position="148"/>
    </location>
</feature>
<dbReference type="InterPro" id="IPR036162">
    <property type="entry name" value="Resolvase-like_N_sf"/>
</dbReference>
<organism evidence="3 4">
    <name type="scientific">Candidatus Onthousia excrementipullorum</name>
    <dbReference type="NCBI Taxonomy" id="2840884"/>
    <lineage>
        <taxon>Bacteria</taxon>
        <taxon>Bacillati</taxon>
        <taxon>Bacillota</taxon>
        <taxon>Bacilli</taxon>
        <taxon>Candidatus Onthousia</taxon>
    </lineage>
</organism>
<protein>
    <submittedName>
        <fullName evidence="3">Recombinase family protein</fullName>
    </submittedName>
</protein>
<gene>
    <name evidence="3" type="ORF">IAB38_04355</name>
</gene>
<evidence type="ECO:0000259" key="2">
    <source>
        <dbReference type="PROSITE" id="PS51736"/>
    </source>
</evidence>
<evidence type="ECO:0000256" key="1">
    <source>
        <dbReference type="ARBA" id="ARBA00009913"/>
    </source>
</evidence>
<dbReference type="AlphaFoldDB" id="A0A9D1DUF6"/>
<dbReference type="SUPFAM" id="SSF53041">
    <property type="entry name" value="Resolvase-like"/>
    <property type="match status" value="1"/>
</dbReference>
<comment type="caution">
    <text evidence="3">The sequence shown here is derived from an EMBL/GenBank/DDBJ whole genome shotgun (WGS) entry which is preliminary data.</text>
</comment>
<accession>A0A9D1DUF6</accession>
<dbReference type="PANTHER" id="PTHR30461">
    <property type="entry name" value="DNA-INVERTASE FROM LAMBDOID PROPHAGE"/>
    <property type="match status" value="1"/>
</dbReference>
<dbReference type="Gene3D" id="3.40.50.1390">
    <property type="entry name" value="Resolvase, N-terminal catalytic domain"/>
    <property type="match status" value="1"/>
</dbReference>
<sequence>MSSRKFGYGRVSSKDQNEARQLKAFKDFGIDDRDIYVDKKSGKDFDREQYKLLKNILREDDLLVIQSIDRLGRNYEMIVNEWKDITKNIKADIFVLDMPLLDTRQKKDLLGTFINDLILSLLSYVAQTEREKIKIRQRQGIDIALANGIKFGRPKIQKPDNYDEVIGLWKNKQITAREAMKLLNLKPNTFYNMVRLDENIKKNN</sequence>
<dbReference type="EMBL" id="DVHC01000043">
    <property type="protein sequence ID" value="HIR59262.1"/>
    <property type="molecule type" value="Genomic_DNA"/>
</dbReference>
<dbReference type="InterPro" id="IPR006119">
    <property type="entry name" value="Resolv_N"/>
</dbReference>
<dbReference type="SMART" id="SM00857">
    <property type="entry name" value="Resolvase"/>
    <property type="match status" value="1"/>
</dbReference>
<reference evidence="3" key="1">
    <citation type="submission" date="2020-10" db="EMBL/GenBank/DDBJ databases">
        <authorList>
            <person name="Gilroy R."/>
        </authorList>
    </citation>
    <scope>NUCLEOTIDE SEQUENCE</scope>
    <source>
        <strain evidence="3">CHK184-20233</strain>
    </source>
</reference>
<dbReference type="Proteomes" id="UP000824232">
    <property type="component" value="Unassembled WGS sequence"/>
</dbReference>